<evidence type="ECO:0008006" key="3">
    <source>
        <dbReference type="Google" id="ProtNLM"/>
    </source>
</evidence>
<comment type="caution">
    <text evidence="1">The sequence shown here is derived from an EMBL/GenBank/DDBJ whole genome shotgun (WGS) entry which is preliminary data.</text>
</comment>
<protein>
    <recommendedName>
        <fullName evidence="3">T9SS type A sorting domain-containing protein</fullName>
    </recommendedName>
</protein>
<organism evidence="1 2">
    <name type="scientific">candidate division WOR-3 bacterium</name>
    <dbReference type="NCBI Taxonomy" id="2052148"/>
    <lineage>
        <taxon>Bacteria</taxon>
        <taxon>Bacteria division WOR-3</taxon>
    </lineage>
</organism>
<name>A0A9D5KAH6_UNCW3</name>
<dbReference type="SUPFAM" id="SSF50998">
    <property type="entry name" value="Quinoprotein alcohol dehydrogenase-like"/>
    <property type="match status" value="1"/>
</dbReference>
<evidence type="ECO:0000313" key="2">
    <source>
        <dbReference type="Proteomes" id="UP000630660"/>
    </source>
</evidence>
<dbReference type="EMBL" id="WJKJ01000326">
    <property type="protein sequence ID" value="MBD3365508.1"/>
    <property type="molecule type" value="Genomic_DNA"/>
</dbReference>
<reference evidence="1" key="1">
    <citation type="submission" date="2019-11" db="EMBL/GenBank/DDBJ databases">
        <title>Microbial mats filling the niche in hypersaline microbial mats.</title>
        <authorList>
            <person name="Wong H.L."/>
            <person name="Macleod F.I."/>
            <person name="White R.A. III"/>
            <person name="Burns B.P."/>
        </authorList>
    </citation>
    <scope>NUCLEOTIDE SEQUENCE</scope>
    <source>
        <strain evidence="1">Bin_327</strain>
    </source>
</reference>
<dbReference type="AlphaFoldDB" id="A0A9D5KAH6"/>
<dbReference type="PANTHER" id="PTHR42754:SF1">
    <property type="entry name" value="LIPOPROTEIN"/>
    <property type="match status" value="1"/>
</dbReference>
<evidence type="ECO:0000313" key="1">
    <source>
        <dbReference type="EMBL" id="MBD3365508.1"/>
    </source>
</evidence>
<proteinExistence type="predicted"/>
<dbReference type="InterPro" id="IPR011047">
    <property type="entry name" value="Quinoprotein_ADH-like_sf"/>
</dbReference>
<gene>
    <name evidence="1" type="ORF">GF359_09875</name>
</gene>
<accession>A0A9D5KAH6</accession>
<dbReference type="Proteomes" id="UP000630660">
    <property type="component" value="Unassembled WGS sequence"/>
</dbReference>
<sequence length="427" mass="47677">MKHITFFSIAALVTFPIIVQAGWARTYGGSEDDCGWEVKQTSDGGYILVGRRNGNYEGNKGNLWLIKTDSQGDSLWSKIYGEANGDEGWCVRQTTDGGYVIIGTRDISMEGCTTGDIWLLKTDSLGDTLWSRTYGKTQVGQDTLQRGFHVEQTSDGGYILTGEWSYHIFLVKTDEKGDSLWSVHMKPSIYNSQGYWVEETSEGDFVVVGLVVRNDEMETDIYLCKFNSDGDSLWAKQYGGSKVNMGYSLCMTSDEGWVITGVRCWEASGWAGDLWIIRVNKLGDTVWTRTYGKQVNTDWGYCVQRTSDSGYIVTGYTESFGSGGKDLWLIKTDSLGNVAIKEKPLINETHDLALLNPIGSKIELSYKNMPEGFHARIFDVTGCKVDELHSVKSSGVLRWGSNHEPGVYFIRSVSNTSFETQKVVLIR</sequence>
<dbReference type="PANTHER" id="PTHR42754">
    <property type="entry name" value="ENDOGLUCANASE"/>
    <property type="match status" value="1"/>
</dbReference>